<name>A0AAW5JR19_9FIRM</name>
<sequence>MGLIGESASVFEFLRSVYDAFPVAIKLLTLASFAGVILIAIMRGIGR</sequence>
<dbReference type="Proteomes" id="UP001200313">
    <property type="component" value="Unassembled WGS sequence"/>
</dbReference>
<proteinExistence type="predicted"/>
<evidence type="ECO:0000313" key="2">
    <source>
        <dbReference type="EMBL" id="MCG4525533.1"/>
    </source>
</evidence>
<evidence type="ECO:0000313" key="5">
    <source>
        <dbReference type="Proteomes" id="UP001204562"/>
    </source>
</evidence>
<comment type="caution">
    <text evidence="3">The sequence shown here is derived from an EMBL/GenBank/DDBJ whole genome shotgun (WGS) entry which is preliminary data.</text>
</comment>
<keyword evidence="4" id="KW-1185">Reference proteome</keyword>
<gene>
    <name evidence="2" type="ORF">L0P79_00390</name>
    <name evidence="3" type="ORF">NE579_15540</name>
</gene>
<dbReference type="AlphaFoldDB" id="A0AAW5JR19"/>
<dbReference type="Proteomes" id="UP001204562">
    <property type="component" value="Unassembled WGS sequence"/>
</dbReference>
<keyword evidence="1" id="KW-0812">Transmembrane</keyword>
<dbReference type="RefSeq" id="WP_238072673.1">
    <property type="nucleotide sequence ID" value="NZ_JAKNJB010000001.1"/>
</dbReference>
<accession>A0AAW5JR19</accession>
<protein>
    <submittedName>
        <fullName evidence="3">Uncharacterized protein</fullName>
    </submittedName>
</protein>
<dbReference type="EMBL" id="JANFYS010000063">
    <property type="protein sequence ID" value="MCQ4771848.1"/>
    <property type="molecule type" value="Genomic_DNA"/>
</dbReference>
<reference evidence="3" key="2">
    <citation type="submission" date="2022-06" db="EMBL/GenBank/DDBJ databases">
        <title>Isolation of gut microbiota from human fecal samples.</title>
        <authorList>
            <person name="Pamer E.G."/>
            <person name="Barat B."/>
            <person name="Waligurski E."/>
            <person name="Medina S."/>
            <person name="Paddock L."/>
            <person name="Mostad J."/>
        </authorList>
    </citation>
    <scope>NUCLEOTIDE SEQUENCE</scope>
    <source>
        <strain evidence="3">DFI.9.91</strain>
    </source>
</reference>
<keyword evidence="1" id="KW-0472">Membrane</keyword>
<evidence type="ECO:0000313" key="3">
    <source>
        <dbReference type="EMBL" id="MCQ4771848.1"/>
    </source>
</evidence>
<evidence type="ECO:0000313" key="4">
    <source>
        <dbReference type="Proteomes" id="UP001200313"/>
    </source>
</evidence>
<evidence type="ECO:0000256" key="1">
    <source>
        <dbReference type="SAM" id="Phobius"/>
    </source>
</evidence>
<organism evidence="3 5">
    <name type="scientific">Intestinimonas massiliensis</name>
    <name type="common">ex Afouda et al. 2020</name>
    <dbReference type="NCBI Taxonomy" id="1673721"/>
    <lineage>
        <taxon>Bacteria</taxon>
        <taxon>Bacillati</taxon>
        <taxon>Bacillota</taxon>
        <taxon>Clostridia</taxon>
        <taxon>Eubacteriales</taxon>
        <taxon>Intestinimonas</taxon>
    </lineage>
</organism>
<reference evidence="2 4" key="1">
    <citation type="submission" date="2022-01" db="EMBL/GenBank/DDBJ databases">
        <title>Collection of gut derived symbiotic bacterial strains cultured from healthy donors.</title>
        <authorList>
            <person name="Lin H."/>
            <person name="Kohout C."/>
            <person name="Waligurski E."/>
            <person name="Pamer E.G."/>
        </authorList>
    </citation>
    <scope>NUCLEOTIDE SEQUENCE [LARGE SCALE GENOMIC DNA]</scope>
    <source>
        <strain evidence="2 4">DFI.3.7</strain>
    </source>
</reference>
<keyword evidence="1" id="KW-1133">Transmembrane helix</keyword>
<dbReference type="EMBL" id="JAKNJB010000001">
    <property type="protein sequence ID" value="MCG4525533.1"/>
    <property type="molecule type" value="Genomic_DNA"/>
</dbReference>
<feature type="transmembrane region" description="Helical" evidence="1">
    <location>
        <begin position="20"/>
        <end position="41"/>
    </location>
</feature>